<feature type="coiled-coil region" evidence="2">
    <location>
        <begin position="235"/>
        <end position="263"/>
    </location>
</feature>
<keyword evidence="2" id="KW-0175">Coiled coil</keyword>
<sequence>MPDTDLTSFLASRYLVADENPTKKRKRKDKSGRKGNATEDLLIQDDDELGWSSKGRGGDDDDDDDDISKIVGAGGGYGSGGTVAGTSAEFRKTKKSNWTTVGNVSGSGGGSGNDAEADAIIAAAAADTQAALAAEDEAPVVDESTATKKNPVLMSDGTHAGLQSAASVTAQLERRRREEREQYEREREEKRERRRKRREERGEGAGDHPDDRSEGEEEVVYRDATGRRVDVALRRHEARQAVLEAEQKEKAAKEALLGDVQREQARQRREELADAALLTVARHADDEEMNRELKAQTRWNDPMAPFLKPAAAVSSGGGGSAKAKTSKADRPVYRGPAAPNRYGIRPGYRWDGVDRGIGFEAERFKAMNRRERNRDLEYQWQMDL</sequence>
<dbReference type="Proteomes" id="UP001642482">
    <property type="component" value="Unassembled WGS sequence"/>
</dbReference>
<proteinExistence type="inferred from homology"/>
<organism evidence="4 5">
    <name type="scientific">Sporothrix eucalyptigena</name>
    <dbReference type="NCBI Taxonomy" id="1812306"/>
    <lineage>
        <taxon>Eukaryota</taxon>
        <taxon>Fungi</taxon>
        <taxon>Dikarya</taxon>
        <taxon>Ascomycota</taxon>
        <taxon>Pezizomycotina</taxon>
        <taxon>Sordariomycetes</taxon>
        <taxon>Sordariomycetidae</taxon>
        <taxon>Ophiostomatales</taxon>
        <taxon>Ophiostomataceae</taxon>
        <taxon>Sporothrix</taxon>
    </lineage>
</organism>
<evidence type="ECO:0000313" key="5">
    <source>
        <dbReference type="Proteomes" id="UP001642482"/>
    </source>
</evidence>
<dbReference type="InterPro" id="IPR018609">
    <property type="entry name" value="Bud13"/>
</dbReference>
<evidence type="ECO:0000256" key="1">
    <source>
        <dbReference type="ARBA" id="ARBA00011069"/>
    </source>
</evidence>
<feature type="region of interest" description="Disordered" evidence="3">
    <location>
        <begin position="128"/>
        <end position="228"/>
    </location>
</feature>
<feature type="compositionally biased region" description="Basic and acidic residues" evidence="3">
    <location>
        <begin position="199"/>
        <end position="212"/>
    </location>
</feature>
<gene>
    <name evidence="4" type="primary">CWC26</name>
    <name evidence="4" type="ORF">SEUCBS140593_007324</name>
</gene>
<feature type="compositionally biased region" description="Basic and acidic residues" evidence="3">
    <location>
        <begin position="172"/>
        <end position="191"/>
    </location>
</feature>
<comment type="similarity">
    <text evidence="1">Belongs to the CWC26 family.</text>
</comment>
<feature type="compositionally biased region" description="Basic and acidic residues" evidence="3">
    <location>
        <begin position="219"/>
        <end position="228"/>
    </location>
</feature>
<dbReference type="PANTHER" id="PTHR31809:SF0">
    <property type="entry name" value="BUD13 HOMOLOG"/>
    <property type="match status" value="1"/>
</dbReference>
<dbReference type="PANTHER" id="PTHR31809">
    <property type="entry name" value="BUD13 HOMOLOG"/>
    <property type="match status" value="1"/>
</dbReference>
<feature type="compositionally biased region" description="Basic residues" evidence="3">
    <location>
        <begin position="23"/>
        <end position="33"/>
    </location>
</feature>
<protein>
    <submittedName>
        <fullName evidence="4">Pre-mRNA-splicing factor cwc26</fullName>
    </submittedName>
</protein>
<dbReference type="InterPro" id="IPR051112">
    <property type="entry name" value="CWC26_splicing_factor"/>
</dbReference>
<feature type="region of interest" description="Disordered" evidence="3">
    <location>
        <begin position="296"/>
        <end position="338"/>
    </location>
</feature>
<feature type="compositionally biased region" description="Gly residues" evidence="3">
    <location>
        <begin position="72"/>
        <end position="83"/>
    </location>
</feature>
<comment type="caution">
    <text evidence="4">The sequence shown here is derived from an EMBL/GenBank/DDBJ whole genome shotgun (WGS) entry which is preliminary data.</text>
</comment>
<name>A0ABP0CDH5_9PEZI</name>
<evidence type="ECO:0000313" key="4">
    <source>
        <dbReference type="EMBL" id="CAK7229665.1"/>
    </source>
</evidence>
<feature type="region of interest" description="Disordered" evidence="3">
    <location>
        <begin position="17"/>
        <end position="115"/>
    </location>
</feature>
<evidence type="ECO:0000256" key="2">
    <source>
        <dbReference type="SAM" id="Coils"/>
    </source>
</evidence>
<reference evidence="4 5" key="1">
    <citation type="submission" date="2024-01" db="EMBL/GenBank/DDBJ databases">
        <authorList>
            <person name="Allen C."/>
            <person name="Tagirdzhanova G."/>
        </authorList>
    </citation>
    <scope>NUCLEOTIDE SEQUENCE [LARGE SCALE GENOMIC DNA]</scope>
</reference>
<accession>A0ABP0CDH5</accession>
<keyword evidence="5" id="KW-1185">Reference proteome</keyword>
<dbReference type="Pfam" id="PF09736">
    <property type="entry name" value="Bud13"/>
    <property type="match status" value="1"/>
</dbReference>
<evidence type="ECO:0000256" key="3">
    <source>
        <dbReference type="SAM" id="MobiDB-lite"/>
    </source>
</evidence>
<dbReference type="EMBL" id="CAWUHD010000087">
    <property type="protein sequence ID" value="CAK7229665.1"/>
    <property type="molecule type" value="Genomic_DNA"/>
</dbReference>